<protein>
    <submittedName>
        <fullName evidence="2">Toxin-antitoxin system HicB family antitoxin</fullName>
    </submittedName>
</protein>
<dbReference type="InterPro" id="IPR035069">
    <property type="entry name" value="TTHA1013/TTHA0281-like"/>
</dbReference>
<evidence type="ECO:0000256" key="1">
    <source>
        <dbReference type="SAM" id="MobiDB-lite"/>
    </source>
</evidence>
<organism evidence="2 3">
    <name type="scientific">Parasutterella excrementihominis</name>
    <dbReference type="NCBI Taxonomy" id="487175"/>
    <lineage>
        <taxon>Bacteria</taxon>
        <taxon>Pseudomonadati</taxon>
        <taxon>Pseudomonadota</taxon>
        <taxon>Betaproteobacteria</taxon>
        <taxon>Burkholderiales</taxon>
        <taxon>Sutterellaceae</taxon>
        <taxon>Parasutterella</taxon>
    </lineage>
</organism>
<name>A0A6I3S8T7_9BURK</name>
<dbReference type="AlphaFoldDB" id="A0A6I3S8T7"/>
<dbReference type="Proteomes" id="UP000462362">
    <property type="component" value="Unassembled WGS sequence"/>
</dbReference>
<dbReference type="RefSeq" id="WP_155165718.1">
    <property type="nucleotide sequence ID" value="NZ_CAKVUT010000045.1"/>
</dbReference>
<accession>A0A6I3S8T7</accession>
<dbReference type="EMBL" id="WNCL01000010">
    <property type="protein sequence ID" value="MTU42936.1"/>
    <property type="molecule type" value="Genomic_DNA"/>
</dbReference>
<comment type="caution">
    <text evidence="2">The sequence shown here is derived from an EMBL/GenBank/DDBJ whole genome shotgun (WGS) entry which is preliminary data.</text>
</comment>
<evidence type="ECO:0000313" key="3">
    <source>
        <dbReference type="Proteomes" id="UP000462362"/>
    </source>
</evidence>
<feature type="compositionally biased region" description="Basic and acidic residues" evidence="1">
    <location>
        <begin position="74"/>
        <end position="83"/>
    </location>
</feature>
<sequence>MGDFLKYKSFLSSVEYSVDDNRLFGKVMFIKSLLTYEGETLQELEKIFHQTIDNYLADCQAEGIKPNVPCSGDFAERNPERFKPSSPGVIHEPQRPQSNQD</sequence>
<proteinExistence type="predicted"/>
<evidence type="ECO:0000313" key="2">
    <source>
        <dbReference type="EMBL" id="MTU42936.1"/>
    </source>
</evidence>
<dbReference type="SUPFAM" id="SSF143100">
    <property type="entry name" value="TTHA1013/TTHA0281-like"/>
    <property type="match status" value="1"/>
</dbReference>
<reference evidence="2 3" key="1">
    <citation type="journal article" date="2019" name="Nat. Med.">
        <title>A library of human gut bacterial isolates paired with longitudinal multiomics data enables mechanistic microbiome research.</title>
        <authorList>
            <person name="Poyet M."/>
            <person name="Groussin M."/>
            <person name="Gibbons S.M."/>
            <person name="Avila-Pacheco J."/>
            <person name="Jiang X."/>
            <person name="Kearney S.M."/>
            <person name="Perrotta A.R."/>
            <person name="Berdy B."/>
            <person name="Zhao S."/>
            <person name="Lieberman T.D."/>
            <person name="Swanson P.K."/>
            <person name="Smith M."/>
            <person name="Roesemann S."/>
            <person name="Alexander J.E."/>
            <person name="Rich S.A."/>
            <person name="Livny J."/>
            <person name="Vlamakis H."/>
            <person name="Clish C."/>
            <person name="Bullock K."/>
            <person name="Deik A."/>
            <person name="Scott J."/>
            <person name="Pierce K.A."/>
            <person name="Xavier R.J."/>
            <person name="Alm E.J."/>
        </authorList>
    </citation>
    <scope>NUCLEOTIDE SEQUENCE [LARGE SCALE GENOMIC DNA]</scope>
    <source>
        <strain evidence="2 3">BIOML-A2</strain>
    </source>
</reference>
<gene>
    <name evidence="2" type="ORF">GMD42_04745</name>
</gene>
<feature type="region of interest" description="Disordered" evidence="1">
    <location>
        <begin position="68"/>
        <end position="101"/>
    </location>
</feature>